<dbReference type="AlphaFoldDB" id="A0A1G7YPP1"/>
<evidence type="ECO:0000256" key="2">
    <source>
        <dbReference type="SAM" id="SignalP"/>
    </source>
</evidence>
<name>A0A1G7YPP1_9PSED</name>
<keyword evidence="2" id="KW-0732">Signal</keyword>
<dbReference type="Proteomes" id="UP000182894">
    <property type="component" value="Unassembled WGS sequence"/>
</dbReference>
<evidence type="ECO:0000313" key="3">
    <source>
        <dbReference type="EMBL" id="SDG98407.1"/>
    </source>
</evidence>
<dbReference type="InterPro" id="IPR029058">
    <property type="entry name" value="AB_hydrolase_fold"/>
</dbReference>
<dbReference type="RefSeq" id="WP_074752217.1">
    <property type="nucleotide sequence ID" value="NZ_FNCO01000004.1"/>
</dbReference>
<proteinExistence type="predicted"/>
<sequence length="327" mass="34931">MSYTIRAMFPAICLTLILPCSQIAMAADPAPTKDAKPAETPVERAALPSRSQEDALALERSVPQAEQQQLQAGDDSFLALWKPANIDEPKGAVVIVPGADESPDWPNTVGPLRRKLPDVGWSSLSLSMPDAYNDVFARAADPAPAGDKAPADKDKPKDAQAKTPDPAASAEADAAAAAEQAAAQAELAKANAEKIFARIDSAVAFAQQNKARTVVLLGHGTGAYWAARYMSEHASPAVQKLVMVTAVDTGKDTPTLLELLPTLKVATADFVNKERTVARQQAQDRLDASKRVKNARFTQVALSTIAGNPAMEQDQLFRRVRGWLESQ</sequence>
<protein>
    <recommendedName>
        <fullName evidence="5">Hydrolase or acyltransferase</fullName>
    </recommendedName>
</protein>
<evidence type="ECO:0008006" key="5">
    <source>
        <dbReference type="Google" id="ProtNLM"/>
    </source>
</evidence>
<reference evidence="4" key="1">
    <citation type="submission" date="2016-10" db="EMBL/GenBank/DDBJ databases">
        <authorList>
            <person name="Varghese N."/>
            <person name="Submissions S."/>
        </authorList>
    </citation>
    <scope>NUCLEOTIDE SEQUENCE [LARGE SCALE GENOMIC DNA]</scope>
    <source>
        <strain evidence="4">ATCC 700689</strain>
    </source>
</reference>
<dbReference type="Pfam" id="PF12048">
    <property type="entry name" value="DUF3530"/>
    <property type="match status" value="1"/>
</dbReference>
<feature type="chain" id="PRO_5010212447" description="Hydrolase or acyltransferase" evidence="2">
    <location>
        <begin position="27"/>
        <end position="327"/>
    </location>
</feature>
<dbReference type="InterPro" id="IPR022529">
    <property type="entry name" value="DUF3530"/>
</dbReference>
<organism evidence="3 4">
    <name type="scientific">Pseudomonas abietaniphila</name>
    <dbReference type="NCBI Taxonomy" id="89065"/>
    <lineage>
        <taxon>Bacteria</taxon>
        <taxon>Pseudomonadati</taxon>
        <taxon>Pseudomonadota</taxon>
        <taxon>Gammaproteobacteria</taxon>
        <taxon>Pseudomonadales</taxon>
        <taxon>Pseudomonadaceae</taxon>
        <taxon>Pseudomonas</taxon>
    </lineage>
</organism>
<feature type="region of interest" description="Disordered" evidence="1">
    <location>
        <begin position="141"/>
        <end position="175"/>
    </location>
</feature>
<dbReference type="Gene3D" id="3.40.50.1820">
    <property type="entry name" value="alpha/beta hydrolase"/>
    <property type="match status" value="1"/>
</dbReference>
<dbReference type="OrthoDB" id="6193602at2"/>
<feature type="compositionally biased region" description="Basic and acidic residues" evidence="1">
    <location>
        <begin position="149"/>
        <end position="160"/>
    </location>
</feature>
<feature type="region of interest" description="Disordered" evidence="1">
    <location>
        <begin position="30"/>
        <end position="70"/>
    </location>
</feature>
<feature type="compositionally biased region" description="Low complexity" evidence="1">
    <location>
        <begin position="161"/>
        <end position="175"/>
    </location>
</feature>
<accession>A0A1G7YPP1</accession>
<dbReference type="SUPFAM" id="SSF53474">
    <property type="entry name" value="alpha/beta-Hydrolases"/>
    <property type="match status" value="1"/>
</dbReference>
<evidence type="ECO:0000313" key="4">
    <source>
        <dbReference type="Proteomes" id="UP000182894"/>
    </source>
</evidence>
<dbReference type="EMBL" id="FNCO01000004">
    <property type="protein sequence ID" value="SDG98407.1"/>
    <property type="molecule type" value="Genomic_DNA"/>
</dbReference>
<evidence type="ECO:0000256" key="1">
    <source>
        <dbReference type="SAM" id="MobiDB-lite"/>
    </source>
</evidence>
<feature type="signal peptide" evidence="2">
    <location>
        <begin position="1"/>
        <end position="26"/>
    </location>
</feature>
<keyword evidence="4" id="KW-1185">Reference proteome</keyword>
<dbReference type="STRING" id="89065.SAMN05216605_10434"/>
<gene>
    <name evidence="3" type="ORF">SAMN05216605_10434</name>
</gene>